<reference evidence="1" key="2">
    <citation type="submission" date="2004-02" db="EMBL/GenBank/DDBJ databases">
        <authorList>
            <consortium name="Genoscope"/>
            <consortium name="Whitehead Institute Centre for Genome Research"/>
        </authorList>
    </citation>
    <scope>NUCLEOTIDE SEQUENCE</scope>
</reference>
<gene>
    <name evidence="1" type="ORF">GSTENG00038684001</name>
</gene>
<sequence>NKSLKNKLLSGNKLCDAYAGRGKACTPVCSLPTSTQ</sequence>
<accession>Q4RBK1</accession>
<reference evidence="1" key="1">
    <citation type="journal article" date="2004" name="Nature">
        <title>Genome duplication in the teleost fish Tetraodon nigroviridis reveals the early vertebrate proto-karyotype.</title>
        <authorList>
            <person name="Jaillon O."/>
            <person name="Aury J.-M."/>
            <person name="Brunet F."/>
            <person name="Petit J.-L."/>
            <person name="Stange-Thomann N."/>
            <person name="Mauceli E."/>
            <person name="Bouneau L."/>
            <person name="Fischer C."/>
            <person name="Ozouf-Costaz C."/>
            <person name="Bernot A."/>
            <person name="Nicaud S."/>
            <person name="Jaffe D."/>
            <person name="Fisher S."/>
            <person name="Lutfalla G."/>
            <person name="Dossat C."/>
            <person name="Segurens B."/>
            <person name="Dasilva C."/>
            <person name="Salanoubat M."/>
            <person name="Levy M."/>
            <person name="Boudet N."/>
            <person name="Castellano S."/>
            <person name="Anthouard V."/>
            <person name="Jubin C."/>
            <person name="Castelli V."/>
            <person name="Katinka M."/>
            <person name="Vacherie B."/>
            <person name="Biemont C."/>
            <person name="Skalli Z."/>
            <person name="Cattolico L."/>
            <person name="Poulain J."/>
            <person name="De Berardinis V."/>
            <person name="Cruaud C."/>
            <person name="Duprat S."/>
            <person name="Brottier P."/>
            <person name="Coutanceau J.-P."/>
            <person name="Gouzy J."/>
            <person name="Parra G."/>
            <person name="Lardier G."/>
            <person name="Chapple C."/>
            <person name="McKernan K.J."/>
            <person name="McEwan P."/>
            <person name="Bosak S."/>
            <person name="Kellis M."/>
            <person name="Volff J.-N."/>
            <person name="Guigo R."/>
            <person name="Zody M.C."/>
            <person name="Mesirov J."/>
            <person name="Lindblad-Toh K."/>
            <person name="Birren B."/>
            <person name="Nusbaum C."/>
            <person name="Kahn D."/>
            <person name="Robinson-Rechavi M."/>
            <person name="Laudet V."/>
            <person name="Schachter V."/>
            <person name="Quetier F."/>
            <person name="Saurin W."/>
            <person name="Scarpelli C."/>
            <person name="Wincker P."/>
            <person name="Lander E.S."/>
            <person name="Weissenbach J."/>
            <person name="Roest Crollius H."/>
        </authorList>
    </citation>
    <scope>NUCLEOTIDE SEQUENCE [LARGE SCALE GENOMIC DNA]</scope>
</reference>
<feature type="non-terminal residue" evidence="1">
    <location>
        <position position="1"/>
    </location>
</feature>
<dbReference type="KEGG" id="tng:GSTEN00038684G001"/>
<dbReference type="AlphaFoldDB" id="Q4RBK1"/>
<dbReference type="EMBL" id="CAAE01021314">
    <property type="protein sequence ID" value="CAG14232.1"/>
    <property type="molecule type" value="Genomic_DNA"/>
</dbReference>
<evidence type="ECO:0000313" key="1">
    <source>
        <dbReference type="EMBL" id="CAG14232.1"/>
    </source>
</evidence>
<proteinExistence type="predicted"/>
<organism evidence="1">
    <name type="scientific">Tetraodon nigroviridis</name>
    <name type="common">Spotted green pufferfish</name>
    <name type="synonym">Chelonodon nigroviridis</name>
    <dbReference type="NCBI Taxonomy" id="99883"/>
    <lineage>
        <taxon>Eukaryota</taxon>
        <taxon>Metazoa</taxon>
        <taxon>Chordata</taxon>
        <taxon>Craniata</taxon>
        <taxon>Vertebrata</taxon>
        <taxon>Euteleostomi</taxon>
        <taxon>Actinopterygii</taxon>
        <taxon>Neopterygii</taxon>
        <taxon>Teleostei</taxon>
        <taxon>Neoteleostei</taxon>
        <taxon>Acanthomorphata</taxon>
        <taxon>Eupercaria</taxon>
        <taxon>Tetraodontiformes</taxon>
        <taxon>Tetradontoidea</taxon>
        <taxon>Tetraodontidae</taxon>
        <taxon>Tetraodon</taxon>
    </lineage>
</organism>
<name>Q4RBK1_TETNG</name>
<protein>
    <submittedName>
        <fullName evidence="1">Chromosome undetermined SCAF21314, whole genome shotgun sequence</fullName>
    </submittedName>
</protein>